<evidence type="ECO:0000313" key="2">
    <source>
        <dbReference type="EMBL" id="PPV05060.1"/>
    </source>
</evidence>
<dbReference type="STRING" id="56449.XBLMG947_3150"/>
<name>A0A1C3NPM4_9XANT</name>
<accession>A0A1C3NPM4</accession>
<dbReference type="PROSITE" id="PS51257">
    <property type="entry name" value="PROKAR_LIPOPROTEIN"/>
    <property type="match status" value="1"/>
</dbReference>
<keyword evidence="1" id="KW-0812">Transmembrane</keyword>
<protein>
    <submittedName>
        <fullName evidence="3">Putative membrane protein</fullName>
    </submittedName>
</protein>
<evidence type="ECO:0000313" key="4">
    <source>
        <dbReference type="Proteomes" id="UP000092503"/>
    </source>
</evidence>
<keyword evidence="1" id="KW-0472">Membrane</keyword>
<dbReference type="EMBL" id="MDCE01000039">
    <property type="protein sequence ID" value="PPV05060.1"/>
    <property type="molecule type" value="Genomic_DNA"/>
</dbReference>
<organism evidence="3 4">
    <name type="scientific">Xanthomonas bromi</name>
    <dbReference type="NCBI Taxonomy" id="56449"/>
    <lineage>
        <taxon>Bacteria</taxon>
        <taxon>Pseudomonadati</taxon>
        <taxon>Pseudomonadota</taxon>
        <taxon>Gammaproteobacteria</taxon>
        <taxon>Lysobacterales</taxon>
        <taxon>Lysobacteraceae</taxon>
        <taxon>Xanthomonas</taxon>
    </lineage>
</organism>
<gene>
    <name evidence="3" type="ORF">XBLMG947_3150</name>
    <name evidence="2" type="ORF">XbrCFBP1976_19030</name>
</gene>
<dbReference type="EMBL" id="FLTX01000050">
    <property type="protein sequence ID" value="SBV52355.1"/>
    <property type="molecule type" value="Genomic_DNA"/>
</dbReference>
<dbReference type="Proteomes" id="UP000092503">
    <property type="component" value="Unassembled WGS sequence"/>
</dbReference>
<feature type="transmembrane region" description="Helical" evidence="1">
    <location>
        <begin position="42"/>
        <end position="60"/>
    </location>
</feature>
<proteinExistence type="predicted"/>
<evidence type="ECO:0000313" key="3">
    <source>
        <dbReference type="EMBL" id="SBV52355.1"/>
    </source>
</evidence>
<keyword evidence="1" id="KW-1133">Transmembrane helix</keyword>
<evidence type="ECO:0000313" key="5">
    <source>
        <dbReference type="Proteomes" id="UP000239710"/>
    </source>
</evidence>
<reference evidence="3 4" key="1">
    <citation type="submission" date="2016-06" db="EMBL/GenBank/DDBJ databases">
        <authorList>
            <person name="Kjaerup R.B."/>
            <person name="Dalgaard T.S."/>
            <person name="Juul-Madsen H.R."/>
        </authorList>
    </citation>
    <scope>NUCLEOTIDE SEQUENCE [LARGE SCALE GENOMIC DNA]</scope>
    <source>
        <strain evidence="3">LMG947</strain>
    </source>
</reference>
<dbReference type="OrthoDB" id="6003322at2"/>
<evidence type="ECO:0000256" key="1">
    <source>
        <dbReference type="SAM" id="Phobius"/>
    </source>
</evidence>
<sequence length="111" mass="11941">MLRIKWNRKMILALTAVVIACIASNPELASLVPVLDTLGLDVFAYALAGQFGAVVLGRLMPGCRERCLRRGGQLVHALGYAFSFCVGGYLRQLGCYVRQLGWATVVAGARG</sequence>
<reference evidence="2 5" key="2">
    <citation type="submission" date="2016-08" db="EMBL/GenBank/DDBJ databases">
        <title>Evolution of the type three secretion system and type three effector repertoires in Xanthomonas.</title>
        <authorList>
            <person name="Merda D."/>
            <person name="Briand M."/>
            <person name="Bosis E."/>
            <person name="Rousseau C."/>
            <person name="Portier P."/>
            <person name="Jacques M.-A."/>
            <person name="Fischer-Le Saux M."/>
        </authorList>
    </citation>
    <scope>NUCLEOTIDE SEQUENCE [LARGE SCALE GENOMIC DNA]</scope>
    <source>
        <strain evidence="2 5">CFBP1976</strain>
    </source>
</reference>
<dbReference type="Proteomes" id="UP000239710">
    <property type="component" value="Unassembled WGS sequence"/>
</dbReference>
<keyword evidence="5" id="KW-1185">Reference proteome</keyword>
<dbReference type="AlphaFoldDB" id="A0A1C3NPM4"/>
<dbReference type="RefSeq" id="WP_065469567.1">
    <property type="nucleotide sequence ID" value="NZ_FLTX01000050.1"/>
</dbReference>